<protein>
    <submittedName>
        <fullName evidence="1">Uncharacterized protein</fullName>
    </submittedName>
</protein>
<proteinExistence type="predicted"/>
<dbReference type="AlphaFoldDB" id="A0A542D4Z9"/>
<sequence length="95" mass="10709">MHIRLSYVNHATAPGVAATRAHLLQLTDFNQGQFLAPYIAPSSQTTNIAFFRVRSPLRYTQPLHIALGIGWFTFLKKPQDQLLSMLFNHSENACP</sequence>
<organism evidence="1">
    <name type="scientific">Serratia fonticola</name>
    <dbReference type="NCBI Taxonomy" id="47917"/>
    <lineage>
        <taxon>Bacteria</taxon>
        <taxon>Pseudomonadati</taxon>
        <taxon>Pseudomonadota</taxon>
        <taxon>Gammaproteobacteria</taxon>
        <taxon>Enterobacterales</taxon>
        <taxon>Yersiniaceae</taxon>
        <taxon>Serratia</taxon>
    </lineage>
</organism>
<comment type="caution">
    <text evidence="1">The sequence shown here is derived from an EMBL/GenBank/DDBJ whole genome shotgun (WGS) entry which is preliminary data.</text>
</comment>
<name>A0A542D4Z9_SERFO</name>
<accession>A0A542D4Z9</accession>
<gene>
    <name evidence="1" type="ORF">FHU10_0075</name>
</gene>
<reference evidence="1" key="1">
    <citation type="submission" date="2019-06" db="EMBL/GenBank/DDBJ databases">
        <authorList>
            <person name="Deangelis K."/>
            <person name="Huntemann M."/>
            <person name="Clum A."/>
            <person name="Pillay M."/>
            <person name="Palaniappan K."/>
            <person name="Varghese N."/>
            <person name="Mikhailova N."/>
            <person name="Stamatis D."/>
            <person name="Reddy T."/>
            <person name="Daum C."/>
            <person name="Shapiro N."/>
            <person name="Ivanova N."/>
            <person name="Kyrpides N."/>
            <person name="Woyke T."/>
        </authorList>
    </citation>
    <scope>NUCLEOTIDE SEQUENCE [LARGE SCALE GENOMIC DNA]</scope>
    <source>
        <strain evidence="1">128R</strain>
    </source>
</reference>
<evidence type="ECO:0000313" key="1">
    <source>
        <dbReference type="EMBL" id="TVZ67679.1"/>
    </source>
</evidence>
<reference evidence="1" key="2">
    <citation type="submission" date="2019-08" db="EMBL/GenBank/DDBJ databases">
        <title>Investigation of anaerobic lignin degradation for improved lignocellulosic biofuels.</title>
        <authorList>
            <person name="Deangelis K.PhD."/>
        </authorList>
    </citation>
    <scope>NUCLEOTIDE SEQUENCE [LARGE SCALE GENOMIC DNA]</scope>
    <source>
        <strain evidence="1">128R</strain>
    </source>
</reference>
<dbReference type="EMBL" id="VISQ01000001">
    <property type="protein sequence ID" value="TVZ67679.1"/>
    <property type="molecule type" value="Genomic_DNA"/>
</dbReference>